<name>A0ABP4WZA7_9MICC</name>
<proteinExistence type="predicted"/>
<evidence type="ECO:0000259" key="2">
    <source>
        <dbReference type="Pfam" id="PF00691"/>
    </source>
</evidence>
<feature type="domain" description="OmpA-like" evidence="2">
    <location>
        <begin position="279"/>
        <end position="359"/>
    </location>
</feature>
<dbReference type="Pfam" id="PF00691">
    <property type="entry name" value="OmpA"/>
    <property type="match status" value="1"/>
</dbReference>
<evidence type="ECO:0000313" key="3">
    <source>
        <dbReference type="EMBL" id="GAA1764350.1"/>
    </source>
</evidence>
<dbReference type="InterPro" id="IPR006665">
    <property type="entry name" value="OmpA-like"/>
</dbReference>
<dbReference type="InterPro" id="IPR036737">
    <property type="entry name" value="OmpA-like_sf"/>
</dbReference>
<feature type="chain" id="PRO_5045667117" description="OmpA-like domain-containing protein" evidence="1">
    <location>
        <begin position="30"/>
        <end position="398"/>
    </location>
</feature>
<dbReference type="EMBL" id="BAAAOA010000028">
    <property type="protein sequence ID" value="GAA1764350.1"/>
    <property type="molecule type" value="Genomic_DNA"/>
</dbReference>
<evidence type="ECO:0000313" key="4">
    <source>
        <dbReference type="Proteomes" id="UP001501204"/>
    </source>
</evidence>
<organism evidence="3 4">
    <name type="scientific">Kocuria aegyptia</name>
    <dbReference type="NCBI Taxonomy" id="330943"/>
    <lineage>
        <taxon>Bacteria</taxon>
        <taxon>Bacillati</taxon>
        <taxon>Actinomycetota</taxon>
        <taxon>Actinomycetes</taxon>
        <taxon>Micrococcales</taxon>
        <taxon>Micrococcaceae</taxon>
        <taxon>Kocuria</taxon>
    </lineage>
</organism>
<dbReference type="Gene3D" id="3.30.1330.60">
    <property type="entry name" value="OmpA-like domain"/>
    <property type="match status" value="1"/>
</dbReference>
<reference evidence="4" key="1">
    <citation type="journal article" date="2019" name="Int. J. Syst. Evol. Microbiol.">
        <title>The Global Catalogue of Microorganisms (GCM) 10K type strain sequencing project: providing services to taxonomists for standard genome sequencing and annotation.</title>
        <authorList>
            <consortium name="The Broad Institute Genomics Platform"/>
            <consortium name="The Broad Institute Genome Sequencing Center for Infectious Disease"/>
            <person name="Wu L."/>
            <person name="Ma J."/>
        </authorList>
    </citation>
    <scope>NUCLEOTIDE SEQUENCE [LARGE SCALE GENOMIC DNA]</scope>
    <source>
        <strain evidence="4">JCM 14735</strain>
    </source>
</reference>
<feature type="signal peptide" evidence="1">
    <location>
        <begin position="1"/>
        <end position="29"/>
    </location>
</feature>
<protein>
    <recommendedName>
        <fullName evidence="2">OmpA-like domain-containing protein</fullName>
    </recommendedName>
</protein>
<evidence type="ECO:0000256" key="1">
    <source>
        <dbReference type="SAM" id="SignalP"/>
    </source>
</evidence>
<accession>A0ABP4WZA7</accession>
<gene>
    <name evidence="3" type="ORF">GCM10009767_23900</name>
</gene>
<dbReference type="Proteomes" id="UP001501204">
    <property type="component" value="Unassembled WGS sequence"/>
</dbReference>
<keyword evidence="4" id="KW-1185">Reference proteome</keyword>
<sequence>MDMGNRRLMAASALLMTAALVAGCGEAEAVPPAGQMVLIAGDRQGMASIVDESGRDPEIIIASLRDQLMNRFDRDMTVSVIPADGDPRTAQTEMYELDTDNPTQRAESPEKRLEDLSENLADLQASSGESDVLSALDLGGRPTADSERKILYVYDSGVSTAGPLAMQNGLLGPQTDVAEIVEQLQDAGNVPHLDGVEVHWWGMGQVLDPQATVPVWARTKLQELWTAVVEAGGGSAVFHDDTVQATAPTGDLPEVTPVTFSDVVAKPVSVTLPESQVSFQPDTADFADRAAAEQTLTELVSSLESSSAKSLWVTGCTANPEGVSAEQMQRLSEQRARTIAESLKSAGLSTELHVQGLGPDCPGRTPEVAGSAGLEAAQAKNRRVLITSTELSAAALQG</sequence>
<dbReference type="PROSITE" id="PS51257">
    <property type="entry name" value="PROKAR_LIPOPROTEIN"/>
    <property type="match status" value="1"/>
</dbReference>
<keyword evidence="1" id="KW-0732">Signal</keyword>
<dbReference type="SUPFAM" id="SSF103088">
    <property type="entry name" value="OmpA-like"/>
    <property type="match status" value="1"/>
</dbReference>
<comment type="caution">
    <text evidence="3">The sequence shown here is derived from an EMBL/GenBank/DDBJ whole genome shotgun (WGS) entry which is preliminary data.</text>
</comment>